<dbReference type="GO" id="GO:0015934">
    <property type="term" value="C:large ribosomal subunit"/>
    <property type="evidence" value="ECO:0007669"/>
    <property type="project" value="InterPro"/>
</dbReference>
<dbReference type="CDD" id="cd06089">
    <property type="entry name" value="KOW_RPL26"/>
    <property type="match status" value="1"/>
</dbReference>
<evidence type="ECO:0000256" key="1">
    <source>
        <dbReference type="ARBA" id="ARBA00010618"/>
    </source>
</evidence>
<dbReference type="InterPro" id="IPR005756">
    <property type="entry name" value="Ribosomal_uL24_euk/arc"/>
</dbReference>
<keyword evidence="3" id="KW-0687">Ribonucleoprotein</keyword>
<dbReference type="Pfam" id="PF16906">
    <property type="entry name" value="Ribosomal_L26"/>
    <property type="match status" value="1"/>
</dbReference>
<dbReference type="SUPFAM" id="SSF50104">
    <property type="entry name" value="Translation proteins SH3-like domain"/>
    <property type="match status" value="1"/>
</dbReference>
<dbReference type="Gene3D" id="2.30.30.30">
    <property type="match status" value="1"/>
</dbReference>
<dbReference type="Pfam" id="PF00467">
    <property type="entry name" value="KOW"/>
    <property type="match status" value="1"/>
</dbReference>
<dbReference type="PANTHER" id="PTHR11143">
    <property type="entry name" value="60S RIBOSOMAL PROTEIN L26 FAMILY MEMBER"/>
    <property type="match status" value="1"/>
</dbReference>
<dbReference type="EMBL" id="HBGD01010879">
    <property type="protein sequence ID" value="CAD9085697.1"/>
    <property type="molecule type" value="Transcribed_RNA"/>
</dbReference>
<proteinExistence type="inferred from homology"/>
<dbReference type="AlphaFoldDB" id="A0A7S1KTR3"/>
<dbReference type="FunFam" id="2.30.30.30:FF:000009">
    <property type="entry name" value="60S ribosomal protein L26"/>
    <property type="match status" value="1"/>
</dbReference>
<dbReference type="InterPro" id="IPR041988">
    <property type="entry name" value="Ribosomal_uL24_KOW"/>
</dbReference>
<evidence type="ECO:0000256" key="2">
    <source>
        <dbReference type="ARBA" id="ARBA00022980"/>
    </source>
</evidence>
<dbReference type="SMART" id="SM00739">
    <property type="entry name" value="KOW"/>
    <property type="match status" value="1"/>
</dbReference>
<dbReference type="NCBIfam" id="TIGR01080">
    <property type="entry name" value="rplX_A_E"/>
    <property type="match status" value="1"/>
</dbReference>
<protein>
    <recommendedName>
        <fullName evidence="4">KOW domain-containing protein</fullName>
    </recommendedName>
</protein>
<dbReference type="GO" id="GO:0003723">
    <property type="term" value="F:RNA binding"/>
    <property type="evidence" value="ECO:0007669"/>
    <property type="project" value="InterPro"/>
</dbReference>
<feature type="domain" description="KOW" evidence="4">
    <location>
        <begin position="49"/>
        <end position="76"/>
    </location>
</feature>
<dbReference type="InterPro" id="IPR008991">
    <property type="entry name" value="Translation_prot_SH3-like_sf"/>
</dbReference>
<evidence type="ECO:0000256" key="3">
    <source>
        <dbReference type="ARBA" id="ARBA00023274"/>
    </source>
</evidence>
<keyword evidence="2" id="KW-0689">Ribosomal protein</keyword>
<evidence type="ECO:0000313" key="5">
    <source>
        <dbReference type="EMBL" id="CAD9085697.1"/>
    </source>
</evidence>
<dbReference type="InterPro" id="IPR014722">
    <property type="entry name" value="Rib_uL2_dom2"/>
</dbReference>
<evidence type="ECO:0000259" key="4">
    <source>
        <dbReference type="SMART" id="SM00739"/>
    </source>
</evidence>
<sequence>MTRYATSSLKAQKRRKVIYNAPSHVRGKIMSATLSKELREQNGGVRSLPIHTGDEVEITRGQFKGRKGTVKAVYRLRYQVLVDRIERETARGKTVNIPFKASTLRITKLQMNAHRETVLQRKQQGRAAAAEQKNKA</sequence>
<dbReference type="GO" id="GO:0006412">
    <property type="term" value="P:translation"/>
    <property type="evidence" value="ECO:0007669"/>
    <property type="project" value="InterPro"/>
</dbReference>
<dbReference type="GO" id="GO:0003735">
    <property type="term" value="F:structural constituent of ribosome"/>
    <property type="evidence" value="ECO:0007669"/>
    <property type="project" value="InterPro"/>
</dbReference>
<dbReference type="InterPro" id="IPR005824">
    <property type="entry name" value="KOW"/>
</dbReference>
<reference evidence="5" key="1">
    <citation type="submission" date="2021-01" db="EMBL/GenBank/DDBJ databases">
        <authorList>
            <person name="Corre E."/>
            <person name="Pelletier E."/>
            <person name="Niang G."/>
            <person name="Scheremetjew M."/>
            <person name="Finn R."/>
            <person name="Kale V."/>
            <person name="Holt S."/>
            <person name="Cochrane G."/>
            <person name="Meng A."/>
            <person name="Brown T."/>
            <person name="Cohen L."/>
        </authorList>
    </citation>
    <scope>NUCLEOTIDE SEQUENCE</scope>
    <source>
        <strain evidence="5">WS</strain>
    </source>
</reference>
<name>A0A7S1KTR3_9EUKA</name>
<gene>
    <name evidence="5" type="ORF">PCOS0759_LOCUS8951</name>
</gene>
<accession>A0A7S1KTR3</accession>
<comment type="similarity">
    <text evidence="1">Belongs to the universal ribosomal protein uL24 family.</text>
</comment>
<organism evidence="5">
    <name type="scientific">Percolomonas cosmopolitus</name>
    <dbReference type="NCBI Taxonomy" id="63605"/>
    <lineage>
        <taxon>Eukaryota</taxon>
        <taxon>Discoba</taxon>
        <taxon>Heterolobosea</taxon>
        <taxon>Tetramitia</taxon>
        <taxon>Eutetramitia</taxon>
        <taxon>Percolomonadidae</taxon>
        <taxon>Percolomonas</taxon>
    </lineage>
</organism>